<protein>
    <submittedName>
        <fullName evidence="4">Uncharacterized protein</fullName>
    </submittedName>
</protein>
<sequence length="198" mass="21434">MPVRSHQALGPARQDRARVQRRAGRLRLGPRRIAGVHAVCGNGPALQRGVIDCGITGTASGNIAKLPEVTSHFYALNSGWAPQLRIVNAKWFAQQPSEVQEWLTLASAYFEQEMAWPTQIHNHKMGLACTACEESCETEGGFTVYDSTVTYPTEAELETVQASVQSHVLPNVAANCGDACVADWNDTVGQLVGITMSQ</sequence>
<comment type="caution">
    <text evidence="4">The sequence shown here is derived from an EMBL/GenBank/DDBJ whole genome shotgun (WGS) entry which is preliminary data.</text>
</comment>
<gene>
    <name evidence="4" type="ORF">DU478_13175</name>
</gene>
<organism evidence="4 5">
    <name type="scientific">Thalassococcus profundi</name>
    <dbReference type="NCBI Taxonomy" id="2282382"/>
    <lineage>
        <taxon>Bacteria</taxon>
        <taxon>Pseudomonadati</taxon>
        <taxon>Pseudomonadota</taxon>
        <taxon>Alphaproteobacteria</taxon>
        <taxon>Rhodobacterales</taxon>
        <taxon>Roseobacteraceae</taxon>
        <taxon>Thalassococcus</taxon>
    </lineage>
</organism>
<dbReference type="Gene3D" id="3.40.190.170">
    <property type="entry name" value="Bacterial extracellular solute-binding protein, family 7"/>
    <property type="match status" value="1"/>
</dbReference>
<keyword evidence="2" id="KW-0732">Signal</keyword>
<evidence type="ECO:0000256" key="3">
    <source>
        <dbReference type="ARBA" id="ARBA00022764"/>
    </source>
</evidence>
<dbReference type="Proteomes" id="UP000253977">
    <property type="component" value="Unassembled WGS sequence"/>
</dbReference>
<reference evidence="4 5" key="1">
    <citation type="submission" date="2018-07" db="EMBL/GenBank/DDBJ databases">
        <title>Thalassococcus profundi sp. nov., a marine bacterium isolated from deep seawater of Okinawa Trough.</title>
        <authorList>
            <person name="Yu M."/>
        </authorList>
    </citation>
    <scope>NUCLEOTIDE SEQUENCE [LARGE SCALE GENOMIC DNA]</scope>
    <source>
        <strain evidence="4 5">WRAS1</strain>
    </source>
</reference>
<accession>A0A369TLZ2</accession>
<comment type="subcellular location">
    <subcellularLocation>
        <location evidence="1">Periplasm</location>
    </subcellularLocation>
</comment>
<evidence type="ECO:0000313" key="4">
    <source>
        <dbReference type="EMBL" id="RDD65862.1"/>
    </source>
</evidence>
<evidence type="ECO:0000256" key="2">
    <source>
        <dbReference type="ARBA" id="ARBA00022729"/>
    </source>
</evidence>
<dbReference type="Pfam" id="PF03480">
    <property type="entry name" value="DctP"/>
    <property type="match status" value="1"/>
</dbReference>
<evidence type="ECO:0000313" key="5">
    <source>
        <dbReference type="Proteomes" id="UP000253977"/>
    </source>
</evidence>
<dbReference type="GO" id="GO:0042597">
    <property type="term" value="C:periplasmic space"/>
    <property type="evidence" value="ECO:0007669"/>
    <property type="project" value="UniProtKB-SubCell"/>
</dbReference>
<dbReference type="EMBL" id="QPMK01000009">
    <property type="protein sequence ID" value="RDD65862.1"/>
    <property type="molecule type" value="Genomic_DNA"/>
</dbReference>
<keyword evidence="5" id="KW-1185">Reference proteome</keyword>
<evidence type="ECO:0000256" key="1">
    <source>
        <dbReference type="ARBA" id="ARBA00004418"/>
    </source>
</evidence>
<dbReference type="InterPro" id="IPR038404">
    <property type="entry name" value="TRAP_DctP_sf"/>
</dbReference>
<proteinExistence type="predicted"/>
<dbReference type="InterPro" id="IPR018389">
    <property type="entry name" value="DctP_fam"/>
</dbReference>
<name>A0A369TLZ2_9RHOB</name>
<dbReference type="AlphaFoldDB" id="A0A369TLZ2"/>
<dbReference type="GO" id="GO:0055085">
    <property type="term" value="P:transmembrane transport"/>
    <property type="evidence" value="ECO:0007669"/>
    <property type="project" value="InterPro"/>
</dbReference>
<keyword evidence="3" id="KW-0574">Periplasm</keyword>